<dbReference type="EMBL" id="CP012678">
    <property type="protein sequence ID" value="ALF60217.1"/>
    <property type="molecule type" value="Genomic_DNA"/>
</dbReference>
<evidence type="ECO:0008006" key="3">
    <source>
        <dbReference type="Google" id="ProtNLM"/>
    </source>
</evidence>
<dbReference type="Pfam" id="PF09932">
    <property type="entry name" value="DUF2164"/>
    <property type="match status" value="1"/>
</dbReference>
<dbReference type="Proteomes" id="UP000059847">
    <property type="component" value="Chromosome"/>
</dbReference>
<keyword evidence="2" id="KW-1185">Reference proteome</keyword>
<dbReference type="AlphaFoldDB" id="A0A0M3V989"/>
<protein>
    <recommendedName>
        <fullName evidence="3">DUF2164 domain-containing protein</fullName>
    </recommendedName>
</protein>
<reference evidence="1 2" key="1">
    <citation type="submission" date="2015-09" db="EMBL/GenBank/DDBJ databases">
        <title>Complete genome of Psychrobacter urativorans R10.10B.</title>
        <authorList>
            <person name="See-Too W.S."/>
            <person name="Chan K.G."/>
        </authorList>
    </citation>
    <scope>NUCLEOTIDE SEQUENCE [LARGE SCALE GENOMIC DNA]</scope>
    <source>
        <strain evidence="1 2">R10.10B</strain>
    </source>
</reference>
<proteinExistence type="predicted"/>
<dbReference type="OrthoDB" id="6629495at2"/>
<dbReference type="InterPro" id="IPR018680">
    <property type="entry name" value="DUF2164"/>
</dbReference>
<dbReference type="STRING" id="45610.AOC03_09365"/>
<gene>
    <name evidence="1" type="ORF">AOC03_09365</name>
</gene>
<dbReference type="KEGG" id="pur:AOC03_09365"/>
<organism evidence="1 2">
    <name type="scientific">Psychrobacter urativorans</name>
    <dbReference type="NCBI Taxonomy" id="45610"/>
    <lineage>
        <taxon>Bacteria</taxon>
        <taxon>Pseudomonadati</taxon>
        <taxon>Pseudomonadota</taxon>
        <taxon>Gammaproteobacteria</taxon>
        <taxon>Moraxellales</taxon>
        <taxon>Moraxellaceae</taxon>
        <taxon>Psychrobacter</taxon>
    </lineage>
</organism>
<dbReference type="RefSeq" id="WP_062535382.1">
    <property type="nucleotide sequence ID" value="NZ_CP012678.1"/>
</dbReference>
<evidence type="ECO:0000313" key="2">
    <source>
        <dbReference type="Proteomes" id="UP000059847"/>
    </source>
</evidence>
<name>A0A0M3V989_9GAMM</name>
<sequence>MSKDKLIKLSDEAEVMVLDQLRDYMSEEFELDIGNLPAKFLLDFIIETLSPHLYNQVVDDMEPWLYDRFTGILEDMHSVKKD</sequence>
<accession>A0A0M3V989</accession>
<evidence type="ECO:0000313" key="1">
    <source>
        <dbReference type="EMBL" id="ALF60217.1"/>
    </source>
</evidence>